<gene>
    <name evidence="2" type="ORF">BCF44_102523</name>
</gene>
<keyword evidence="1" id="KW-0732">Signal</keyword>
<evidence type="ECO:0000313" key="2">
    <source>
        <dbReference type="EMBL" id="REH54291.1"/>
    </source>
</evidence>
<dbReference type="RefSeq" id="WP_147328421.1">
    <property type="nucleotide sequence ID" value="NZ_CP144375.1"/>
</dbReference>
<dbReference type="OrthoDB" id="4307815at2"/>
<feature type="chain" id="PRO_5017590187" description="Tachylectin" evidence="1">
    <location>
        <begin position="28"/>
        <end position="398"/>
    </location>
</feature>
<dbReference type="Gene3D" id="2.120.10.70">
    <property type="entry name" value="Fucose-specific lectin"/>
    <property type="match status" value="1"/>
</dbReference>
<dbReference type="Proteomes" id="UP000256269">
    <property type="component" value="Unassembled WGS sequence"/>
</dbReference>
<evidence type="ECO:0008006" key="4">
    <source>
        <dbReference type="Google" id="ProtNLM"/>
    </source>
</evidence>
<evidence type="ECO:0000256" key="1">
    <source>
        <dbReference type="SAM" id="SignalP"/>
    </source>
</evidence>
<accession>A0A3E0I6Q0</accession>
<protein>
    <recommendedName>
        <fullName evidence="4">Tachylectin</fullName>
    </recommendedName>
</protein>
<reference evidence="2 3" key="1">
    <citation type="submission" date="2018-08" db="EMBL/GenBank/DDBJ databases">
        <title>Genomic Encyclopedia of Archaeal and Bacterial Type Strains, Phase II (KMG-II): from individual species to whole genera.</title>
        <authorList>
            <person name="Goeker M."/>
        </authorList>
    </citation>
    <scope>NUCLEOTIDE SEQUENCE [LARGE SCALE GENOMIC DNA]</scope>
    <source>
        <strain evidence="2 3">DSM 45791</strain>
    </source>
</reference>
<proteinExistence type="predicted"/>
<keyword evidence="3" id="KW-1185">Reference proteome</keyword>
<feature type="signal peptide" evidence="1">
    <location>
        <begin position="1"/>
        <end position="27"/>
    </location>
</feature>
<dbReference type="SUPFAM" id="SSF89372">
    <property type="entry name" value="Fucose-specific lectin"/>
    <property type="match status" value="1"/>
</dbReference>
<dbReference type="AlphaFoldDB" id="A0A3E0I6Q0"/>
<dbReference type="EMBL" id="QUNO01000002">
    <property type="protein sequence ID" value="REH54291.1"/>
    <property type="molecule type" value="Genomic_DNA"/>
</dbReference>
<evidence type="ECO:0000313" key="3">
    <source>
        <dbReference type="Proteomes" id="UP000256269"/>
    </source>
</evidence>
<organism evidence="2 3">
    <name type="scientific">Kutzneria buriramensis</name>
    <dbReference type="NCBI Taxonomy" id="1045776"/>
    <lineage>
        <taxon>Bacteria</taxon>
        <taxon>Bacillati</taxon>
        <taxon>Actinomycetota</taxon>
        <taxon>Actinomycetes</taxon>
        <taxon>Pseudonocardiales</taxon>
        <taxon>Pseudonocardiaceae</taxon>
        <taxon>Kutzneria</taxon>
    </lineage>
</organism>
<comment type="caution">
    <text evidence="2">The sequence shown here is derived from an EMBL/GenBank/DDBJ whole genome shotgun (WGS) entry which is preliminary data.</text>
</comment>
<sequence>MSRKWATALSAALAMGAAALCAPAAHAGAGYFTSQDLTASINAPVGLGQPVGWSTPWDLQRHFAYTTYYGGGRLVVASSAPGGGWTWTTAALNVYPGFLSAYSYSWDHSSHISYIDGTNHHLMELWQSEASPTWQKVDLTVTYNGPLGAMHTHGYEQNGEQHVVFVDAETGTAIKEAVFTPGQAWHFVNVSAQTGHYALDSQGWYVTATSLGDGGEAIGYISADGYPHVLAGPAGRWTDQRVGGPAATGSYYNVNSMAFLRDGHLVRYVLRYDEPDGDVHEAAWQSGGWSDTNVTAVTGSRGIASPDQGNDAYIWDADGSDHMFATDRNNGAVHEFVRTRDGRWYFWTDSAPVANNEGWAAGFAAPDDAVHGTETEFYVYYDSNLHVVIADLTAPYQP</sequence>
<name>A0A3E0I6Q0_9PSEU</name>